<organism evidence="2 3">
    <name type="scientific">Paenibacillus harenae</name>
    <dbReference type="NCBI Taxonomy" id="306543"/>
    <lineage>
        <taxon>Bacteria</taxon>
        <taxon>Bacillati</taxon>
        <taxon>Bacillota</taxon>
        <taxon>Bacilli</taxon>
        <taxon>Bacillales</taxon>
        <taxon>Paenibacillaceae</taxon>
        <taxon>Paenibacillus</taxon>
    </lineage>
</organism>
<name>A0ABT9TZ09_PAEHA</name>
<comment type="caution">
    <text evidence="2">The sequence shown here is derived from an EMBL/GenBank/DDBJ whole genome shotgun (WGS) entry which is preliminary data.</text>
</comment>
<accession>A0ABT9TZ09</accession>
<evidence type="ECO:0000313" key="2">
    <source>
        <dbReference type="EMBL" id="MDQ0112106.1"/>
    </source>
</evidence>
<dbReference type="EMBL" id="JAUSSU010000003">
    <property type="protein sequence ID" value="MDQ0112106.1"/>
    <property type="molecule type" value="Genomic_DNA"/>
</dbReference>
<feature type="domain" description="Aminoglycoside phosphotransferase" evidence="1">
    <location>
        <begin position="58"/>
        <end position="223"/>
    </location>
</feature>
<evidence type="ECO:0000259" key="1">
    <source>
        <dbReference type="Pfam" id="PF01636"/>
    </source>
</evidence>
<dbReference type="Pfam" id="PF01636">
    <property type="entry name" value="APH"/>
    <property type="match status" value="1"/>
</dbReference>
<dbReference type="SUPFAM" id="SSF56112">
    <property type="entry name" value="Protein kinase-like (PK-like)"/>
    <property type="match status" value="1"/>
</dbReference>
<dbReference type="InterPro" id="IPR011009">
    <property type="entry name" value="Kinase-like_dom_sf"/>
</dbReference>
<dbReference type="InterPro" id="IPR002575">
    <property type="entry name" value="Aminoglycoside_PTrfase"/>
</dbReference>
<keyword evidence="3" id="KW-1185">Reference proteome</keyword>
<dbReference type="Gene3D" id="3.90.1200.10">
    <property type="match status" value="1"/>
</dbReference>
<evidence type="ECO:0000313" key="3">
    <source>
        <dbReference type="Proteomes" id="UP001229346"/>
    </source>
</evidence>
<protein>
    <recommendedName>
        <fullName evidence="1">Aminoglycoside phosphotransferase domain-containing protein</fullName>
    </recommendedName>
</protein>
<reference evidence="2 3" key="1">
    <citation type="submission" date="2023-07" db="EMBL/GenBank/DDBJ databases">
        <title>Sorghum-associated microbial communities from plants grown in Nebraska, USA.</title>
        <authorList>
            <person name="Schachtman D."/>
        </authorList>
    </citation>
    <scope>NUCLEOTIDE SEQUENCE [LARGE SCALE GENOMIC DNA]</scope>
    <source>
        <strain evidence="2 3">CC482</strain>
    </source>
</reference>
<dbReference type="RefSeq" id="WP_307202674.1">
    <property type="nucleotide sequence ID" value="NZ_JAUSSU010000003.1"/>
</dbReference>
<gene>
    <name evidence="2" type="ORF">J2T15_001541</name>
</gene>
<sequence length="303" mass="33614">MLDKSILIAETLKLAAQYGLTPCKPLILSDQANLIIHMSPHPLVARYAVALSVQDEKAAHRTLERELNVARHLHDRDVPVLQPSSAVPAGPHKLGGTRMTLWSYATAASLKPIEPSESVERVCELSLAMRDFEGELPLLGVWERACHSAARLRIQTDPRIAALLEAFQRTDQRMRSEALSLLPCHGDAHANNLFPSSEGWIWMDFEDACLMPEYWDMASYVANLALFGGFDEPTFAYMLRYNNVAANPGAFGFAVKARVLMSTLGNLDYALEGYGDLGFATRQLELAGPFIHELDAYFGQKLK</sequence>
<dbReference type="Proteomes" id="UP001229346">
    <property type="component" value="Unassembled WGS sequence"/>
</dbReference>
<proteinExistence type="predicted"/>